<dbReference type="Proteomes" id="UP000194265">
    <property type="component" value="Chromosome"/>
</dbReference>
<dbReference type="EMBL" id="CP018791">
    <property type="protein sequence ID" value="ARR02435.1"/>
    <property type="molecule type" value="Genomic_DNA"/>
</dbReference>
<dbReference type="OrthoDB" id="5362886at2"/>
<evidence type="ECO:0000313" key="3">
    <source>
        <dbReference type="EMBL" id="ARR02435.1"/>
    </source>
</evidence>
<protein>
    <submittedName>
        <fullName evidence="3">Membrane protein</fullName>
    </submittedName>
</protein>
<feature type="transmembrane region" description="Helical" evidence="2">
    <location>
        <begin position="112"/>
        <end position="130"/>
    </location>
</feature>
<evidence type="ECO:0000256" key="2">
    <source>
        <dbReference type="SAM" id="Phobius"/>
    </source>
</evidence>
<evidence type="ECO:0000256" key="1">
    <source>
        <dbReference type="SAM" id="Coils"/>
    </source>
</evidence>
<accession>A0A1X9T1T5</accession>
<feature type="transmembrane region" description="Helical" evidence="2">
    <location>
        <begin position="7"/>
        <end position="27"/>
    </location>
</feature>
<gene>
    <name evidence="3" type="ORF">CVIC8964_1025</name>
</gene>
<name>A0A1X9T1T5_9BACT</name>
<sequence>MKFKNLALFYIVLDSILIAITSAFGSVELLNSQVAFICSTLILFASYFGYKSRVKNKSINYQLSEQEIELFEDDIDEQTQELDTQDSNNKNDKKPAKFRKIDILGAFKPLRLISYLILIVAFFALLRQGIFEPISFLVGLALMPLGVFIAGVFYGRK</sequence>
<feature type="transmembrane region" description="Helical" evidence="2">
    <location>
        <begin position="33"/>
        <end position="50"/>
    </location>
</feature>
<dbReference type="AlphaFoldDB" id="A0A1X9T1T5"/>
<evidence type="ECO:0000313" key="4">
    <source>
        <dbReference type="Proteomes" id="UP000194265"/>
    </source>
</evidence>
<dbReference type="STRING" id="1660074.CVIC8964_1025"/>
<keyword evidence="2" id="KW-0472">Membrane</keyword>
<organism evidence="3 4">
    <name type="scientific">Campylobacter vicugnae</name>
    <dbReference type="NCBI Taxonomy" id="1660076"/>
    <lineage>
        <taxon>Bacteria</taxon>
        <taxon>Pseudomonadati</taxon>
        <taxon>Campylobacterota</taxon>
        <taxon>Epsilonproteobacteria</taxon>
        <taxon>Campylobacterales</taxon>
        <taxon>Campylobacteraceae</taxon>
        <taxon>Campylobacter</taxon>
    </lineage>
</organism>
<feature type="coiled-coil region" evidence="1">
    <location>
        <begin position="61"/>
        <end position="88"/>
    </location>
</feature>
<dbReference type="RefSeq" id="WP_086254989.1">
    <property type="nucleotide sequence ID" value="NZ_CP018791.1"/>
</dbReference>
<keyword evidence="2" id="KW-1133">Transmembrane helix</keyword>
<proteinExistence type="predicted"/>
<keyword evidence="1" id="KW-0175">Coiled coil</keyword>
<feature type="transmembrane region" description="Helical" evidence="2">
    <location>
        <begin position="136"/>
        <end position="155"/>
    </location>
</feature>
<keyword evidence="2" id="KW-0812">Transmembrane</keyword>
<reference evidence="3 4" key="1">
    <citation type="journal article" date="2017" name="Genome Biol. Evol.">
        <title>Comparative Genomic Analysis Identifies a Campylobacter Clade Deficient in Selenium Metabolism.</title>
        <authorList>
            <person name="Miller W.G."/>
            <person name="Yee E."/>
            <person name="Lopes B.S."/>
            <person name="Chapman M.H."/>
            <person name="Huynh S."/>
            <person name="Bono J.L."/>
            <person name="Parker C.T."/>
            <person name="Strachan N.J.C."/>
            <person name="Forbes K.J."/>
        </authorList>
    </citation>
    <scope>NUCLEOTIDE SEQUENCE [LARGE SCALE GENOMIC DNA]</scope>
    <source>
        <strain evidence="3 4">RM8964</strain>
    </source>
</reference>